<dbReference type="Pfam" id="PF00626">
    <property type="entry name" value="Gelsolin"/>
    <property type="match status" value="3"/>
</dbReference>
<dbReference type="InterPro" id="IPR029006">
    <property type="entry name" value="ADF-H/Gelsolin-like_dom_sf"/>
</dbReference>
<dbReference type="OrthoDB" id="6375767at2759"/>
<sequence>MPGKGLRKAKKYDWKDSNLALFGSDLEKNVKKTSASGEQAWSTVDKNRESALYIWRIVKFEVVAWPVPDYGSFYDGDSYIVLNQYKKEDSDEIEYDVHFWIGKYSTQDEYGTAAYKTVELDTFLDDKPVQHREVMGHESELFLSYFDEIRYLKGGAASGFRHVKAEEYEPRLLHFHGKGRKVIVKEVARTRKNLKSDDVYILDLGLKIIQWNGEGSNKDERFKAVQFLQKLKGERGGKADTQNLDEARLNPEHLFYKSIPEEDDDDDDDDETDAADNEKKLMQLSDQSGNVQFNVKKTGDVTSADFDTKDVFMFDTTQDLFVWVGLGASAQEKKSAMMYAHKYLAKSPKPYLPVTVLREGQYNLSFKTALAA</sequence>
<protein>
    <submittedName>
        <fullName evidence="1">Uncharacterized protein</fullName>
    </submittedName>
</protein>
<keyword evidence="2" id="KW-1185">Reference proteome</keyword>
<name>A0A8J1T630_OWEFU</name>
<gene>
    <name evidence="1" type="ORF">OFUS_LOCUS10496</name>
</gene>
<dbReference type="GO" id="GO:0051015">
    <property type="term" value="F:actin filament binding"/>
    <property type="evidence" value="ECO:0007669"/>
    <property type="project" value="InterPro"/>
</dbReference>
<proteinExistence type="predicted"/>
<dbReference type="Gene3D" id="3.40.20.10">
    <property type="entry name" value="Severin"/>
    <property type="match status" value="3"/>
</dbReference>
<dbReference type="PRINTS" id="PR00597">
    <property type="entry name" value="GELSOLIN"/>
</dbReference>
<dbReference type="InterPro" id="IPR007123">
    <property type="entry name" value="Gelsolin-like_dom"/>
</dbReference>
<dbReference type="SUPFAM" id="SSF55753">
    <property type="entry name" value="Actin depolymerizing proteins"/>
    <property type="match status" value="3"/>
</dbReference>
<dbReference type="InterPro" id="IPR007122">
    <property type="entry name" value="Villin/Gelsolin"/>
</dbReference>
<dbReference type="PANTHER" id="PTHR11977">
    <property type="entry name" value="VILLIN"/>
    <property type="match status" value="1"/>
</dbReference>
<dbReference type="GO" id="GO:0015629">
    <property type="term" value="C:actin cytoskeleton"/>
    <property type="evidence" value="ECO:0007669"/>
    <property type="project" value="TreeGrafter"/>
</dbReference>
<comment type="caution">
    <text evidence="1">The sequence shown here is derived from an EMBL/GenBank/DDBJ whole genome shotgun (WGS) entry which is preliminary data.</text>
</comment>
<dbReference type="CDD" id="cd11290">
    <property type="entry name" value="gelsolin_S1_like"/>
    <property type="match status" value="1"/>
</dbReference>
<accession>A0A8J1T630</accession>
<dbReference type="GO" id="GO:0005737">
    <property type="term" value="C:cytoplasm"/>
    <property type="evidence" value="ECO:0007669"/>
    <property type="project" value="TreeGrafter"/>
</dbReference>
<reference evidence="1" key="1">
    <citation type="submission" date="2022-03" db="EMBL/GenBank/DDBJ databases">
        <authorList>
            <person name="Martin C."/>
        </authorList>
    </citation>
    <scope>NUCLEOTIDE SEQUENCE</scope>
</reference>
<dbReference type="AlphaFoldDB" id="A0A8J1T630"/>
<dbReference type="PANTHER" id="PTHR11977:SF130">
    <property type="entry name" value="SEVERIN"/>
    <property type="match status" value="1"/>
</dbReference>
<organism evidence="1 2">
    <name type="scientific">Owenia fusiformis</name>
    <name type="common">Polychaete worm</name>
    <dbReference type="NCBI Taxonomy" id="6347"/>
    <lineage>
        <taxon>Eukaryota</taxon>
        <taxon>Metazoa</taxon>
        <taxon>Spiralia</taxon>
        <taxon>Lophotrochozoa</taxon>
        <taxon>Annelida</taxon>
        <taxon>Polychaeta</taxon>
        <taxon>Sedentaria</taxon>
        <taxon>Canalipalpata</taxon>
        <taxon>Sabellida</taxon>
        <taxon>Oweniida</taxon>
        <taxon>Oweniidae</taxon>
        <taxon>Owenia</taxon>
    </lineage>
</organism>
<evidence type="ECO:0000313" key="1">
    <source>
        <dbReference type="EMBL" id="CAH1784268.1"/>
    </source>
</evidence>
<dbReference type="GO" id="GO:0008154">
    <property type="term" value="P:actin polymerization or depolymerization"/>
    <property type="evidence" value="ECO:0007669"/>
    <property type="project" value="TreeGrafter"/>
</dbReference>
<dbReference type="Proteomes" id="UP000749559">
    <property type="component" value="Unassembled WGS sequence"/>
</dbReference>
<dbReference type="SMART" id="SM00262">
    <property type="entry name" value="GEL"/>
    <property type="match status" value="3"/>
</dbReference>
<evidence type="ECO:0000313" key="2">
    <source>
        <dbReference type="Proteomes" id="UP000749559"/>
    </source>
</evidence>
<dbReference type="EMBL" id="CAIIXF020000005">
    <property type="protein sequence ID" value="CAH1784268.1"/>
    <property type="molecule type" value="Genomic_DNA"/>
</dbReference>